<gene>
    <name evidence="2" type="ORF">VCO01S_13100</name>
</gene>
<dbReference type="Pfam" id="PF02104">
    <property type="entry name" value="SURF1"/>
    <property type="match status" value="1"/>
</dbReference>
<sequence length="195" mass="22114">MTPMVIEQLAAMDSEYTLTGFPLQVDVRPEALPLIYIDNVTHEGRVGYTVLQPMSVYYQGEKQILLVELGFAKAPSTRDRLPPVNSIGASENLVGRVYERSINPLSSDVMQEPMLEGIRIQNLNIQQLSEVLDTPLFGFVLQPFALPSNHLPRIWSPYPMTSQKHFGYAFQWFGMAVVYALLVVLFVVRKRKVKE</sequence>
<protein>
    <recommendedName>
        <fullName evidence="1">SURF1-like protein</fullName>
    </recommendedName>
</protein>
<evidence type="ECO:0000256" key="1">
    <source>
        <dbReference type="RuleBase" id="RU363076"/>
    </source>
</evidence>
<keyword evidence="1" id="KW-0812">Transmembrane</keyword>
<reference evidence="2 3" key="1">
    <citation type="submission" date="2019-06" db="EMBL/GenBank/DDBJ databases">
        <title>Whole genome shotgun sequence of Vibrio comitans NBRC 102076.</title>
        <authorList>
            <person name="Hosoyama A."/>
            <person name="Uohara A."/>
            <person name="Ohji S."/>
            <person name="Ichikawa N."/>
        </authorList>
    </citation>
    <scope>NUCLEOTIDE SEQUENCE [LARGE SCALE GENOMIC DNA]</scope>
    <source>
        <strain evidence="2 3">NBRC 102076</strain>
    </source>
</reference>
<proteinExistence type="inferred from homology"/>
<dbReference type="AlphaFoldDB" id="A0A4Y3IL94"/>
<dbReference type="InterPro" id="IPR002994">
    <property type="entry name" value="Surf1/Shy1"/>
</dbReference>
<keyword evidence="1" id="KW-1133">Transmembrane helix</keyword>
<dbReference type="CDD" id="cd06662">
    <property type="entry name" value="SURF1"/>
    <property type="match status" value="1"/>
</dbReference>
<feature type="transmembrane region" description="Helical" evidence="1">
    <location>
        <begin position="166"/>
        <end position="188"/>
    </location>
</feature>
<dbReference type="GO" id="GO:0005886">
    <property type="term" value="C:plasma membrane"/>
    <property type="evidence" value="ECO:0007669"/>
    <property type="project" value="UniProtKB-SubCell"/>
</dbReference>
<keyword evidence="3" id="KW-1185">Reference proteome</keyword>
<name>A0A4Y3IL94_9VIBR</name>
<dbReference type="EMBL" id="BJLH01000005">
    <property type="protein sequence ID" value="GEA60117.1"/>
    <property type="molecule type" value="Genomic_DNA"/>
</dbReference>
<accession>A0A4Y3IL94</accession>
<evidence type="ECO:0000313" key="3">
    <source>
        <dbReference type="Proteomes" id="UP000318242"/>
    </source>
</evidence>
<comment type="caution">
    <text evidence="2">The sequence shown here is derived from an EMBL/GenBank/DDBJ whole genome shotgun (WGS) entry which is preliminary data.</text>
</comment>
<comment type="caution">
    <text evidence="1">Lacks conserved residue(s) required for the propagation of feature annotation.</text>
</comment>
<dbReference type="Proteomes" id="UP000318242">
    <property type="component" value="Unassembled WGS sequence"/>
</dbReference>
<comment type="subcellular location">
    <subcellularLocation>
        <location evidence="1">Cell membrane</location>
        <topology evidence="1">Multi-pass membrane protein</topology>
    </subcellularLocation>
</comment>
<organism evidence="2 3">
    <name type="scientific">Vibrio comitans NBRC 102076</name>
    <dbReference type="NCBI Taxonomy" id="1219078"/>
    <lineage>
        <taxon>Bacteria</taxon>
        <taxon>Pseudomonadati</taxon>
        <taxon>Pseudomonadota</taxon>
        <taxon>Gammaproteobacteria</taxon>
        <taxon>Vibrionales</taxon>
        <taxon>Vibrionaceae</taxon>
        <taxon>Vibrio</taxon>
    </lineage>
</organism>
<evidence type="ECO:0000313" key="2">
    <source>
        <dbReference type="EMBL" id="GEA60117.1"/>
    </source>
</evidence>
<keyword evidence="1" id="KW-0472">Membrane</keyword>
<keyword evidence="1" id="KW-1003">Cell membrane</keyword>
<comment type="similarity">
    <text evidence="1">Belongs to the SURF1 family.</text>
</comment>
<dbReference type="PROSITE" id="PS50895">
    <property type="entry name" value="SURF1"/>
    <property type="match status" value="1"/>
</dbReference>